<evidence type="ECO:0000313" key="3">
    <source>
        <dbReference type="EMBL" id="NGQ91870.1"/>
    </source>
</evidence>
<name>A0A6M1TUQ8_9RHOB</name>
<dbReference type="SUPFAM" id="SSF110087">
    <property type="entry name" value="DR1885-like metal-binding protein"/>
    <property type="match status" value="1"/>
</dbReference>
<protein>
    <submittedName>
        <fullName evidence="3">Copper chaperone PCu(A)C</fullName>
    </submittedName>
</protein>
<proteinExistence type="predicted"/>
<evidence type="ECO:0000256" key="2">
    <source>
        <dbReference type="SAM" id="SignalP"/>
    </source>
</evidence>
<keyword evidence="4" id="KW-1185">Reference proteome</keyword>
<feature type="region of interest" description="Disordered" evidence="1">
    <location>
        <begin position="149"/>
        <end position="171"/>
    </location>
</feature>
<dbReference type="EMBL" id="JAALFE010000012">
    <property type="protein sequence ID" value="NGQ91870.1"/>
    <property type="molecule type" value="Genomic_DNA"/>
</dbReference>
<dbReference type="PANTHER" id="PTHR36302:SF1">
    <property type="entry name" value="COPPER CHAPERONE PCU(A)C"/>
    <property type="match status" value="1"/>
</dbReference>
<organism evidence="3 4">
    <name type="scientific">Paragemmobacter kunshanensis</name>
    <dbReference type="NCBI Taxonomy" id="2583234"/>
    <lineage>
        <taxon>Bacteria</taxon>
        <taxon>Pseudomonadati</taxon>
        <taxon>Pseudomonadota</taxon>
        <taxon>Alphaproteobacteria</taxon>
        <taxon>Rhodobacterales</taxon>
        <taxon>Paracoccaceae</taxon>
        <taxon>Paragemmobacter</taxon>
    </lineage>
</organism>
<dbReference type="InterPro" id="IPR007410">
    <property type="entry name" value="LpqE-like"/>
</dbReference>
<dbReference type="AlphaFoldDB" id="A0A6M1TUQ8"/>
<comment type="caution">
    <text evidence="3">The sequence shown here is derived from an EMBL/GenBank/DDBJ whole genome shotgun (WGS) entry which is preliminary data.</text>
</comment>
<feature type="chain" id="PRO_5026901874" evidence="2">
    <location>
        <begin position="23"/>
        <end position="171"/>
    </location>
</feature>
<keyword evidence="2" id="KW-0732">Signal</keyword>
<accession>A0A6M1TUQ8</accession>
<evidence type="ECO:0000256" key="1">
    <source>
        <dbReference type="SAM" id="MobiDB-lite"/>
    </source>
</evidence>
<dbReference type="InterPro" id="IPR036182">
    <property type="entry name" value="PCuAC_sf"/>
</dbReference>
<dbReference type="PANTHER" id="PTHR36302">
    <property type="entry name" value="BLR7088 PROTEIN"/>
    <property type="match status" value="1"/>
</dbReference>
<sequence>MTFRMTFAAALAAICLGLPVAAEDHPEGIHIHDIYARSMGSVGASGAVFFMIHNNAAEDDRLVAASSDVAERVELHTHKEDANGVMQMLEVKEGFAIPAGEMHALARGGDHVMLMGLTRELKDGDAIALTLTFEKAGEVQVEAVVDNARKPEEGGMMDHDHSHGHSHGTDG</sequence>
<feature type="signal peptide" evidence="2">
    <location>
        <begin position="1"/>
        <end position="22"/>
    </location>
</feature>
<dbReference type="Pfam" id="PF04314">
    <property type="entry name" value="PCuAC"/>
    <property type="match status" value="1"/>
</dbReference>
<dbReference type="InterPro" id="IPR058248">
    <property type="entry name" value="Lxx211020-like"/>
</dbReference>
<gene>
    <name evidence="3" type="ORF">G5V65_13275</name>
</gene>
<reference evidence="3 4" key="1">
    <citation type="submission" date="2020-02" db="EMBL/GenBank/DDBJ databases">
        <title>Rhodobacter translucens sp. nov., a novel bacterium isolated from activated sludge.</title>
        <authorList>
            <person name="Liu J."/>
        </authorList>
    </citation>
    <scope>NUCLEOTIDE SEQUENCE [LARGE SCALE GENOMIC DNA]</scope>
    <source>
        <strain evidence="3 4">HX-7-19</strain>
    </source>
</reference>
<dbReference type="Proteomes" id="UP000474758">
    <property type="component" value="Unassembled WGS sequence"/>
</dbReference>
<dbReference type="Gene3D" id="2.60.40.1890">
    <property type="entry name" value="PCu(A)C copper chaperone"/>
    <property type="match status" value="1"/>
</dbReference>
<evidence type="ECO:0000313" key="4">
    <source>
        <dbReference type="Proteomes" id="UP000474758"/>
    </source>
</evidence>
<dbReference type="RefSeq" id="WP_165050893.1">
    <property type="nucleotide sequence ID" value="NZ_JAALFE010000012.1"/>
</dbReference>